<accession>A0A7W7T8B8</accession>
<reference evidence="10 11" key="1">
    <citation type="submission" date="2020-08" db="EMBL/GenBank/DDBJ databases">
        <title>Sequencing the genomes of 1000 actinobacteria strains.</title>
        <authorList>
            <person name="Klenk H.-P."/>
        </authorList>
    </citation>
    <scope>NUCLEOTIDE SEQUENCE [LARGE SCALE GENOMIC DNA]</scope>
    <source>
        <strain evidence="10 11">DSM 45084</strain>
    </source>
</reference>
<comment type="similarity">
    <text evidence="4">Belongs to the methyl-accepting chemotaxis (MCP) protein family.</text>
</comment>
<dbReference type="AlphaFoldDB" id="A0A7W7T8B8"/>
<dbReference type="Pfam" id="PF00672">
    <property type="entry name" value="HAMP"/>
    <property type="match status" value="1"/>
</dbReference>
<dbReference type="EMBL" id="JACHJS010000001">
    <property type="protein sequence ID" value="MBB4968406.1"/>
    <property type="molecule type" value="Genomic_DNA"/>
</dbReference>
<evidence type="ECO:0000256" key="5">
    <source>
        <dbReference type="PROSITE-ProRule" id="PRU00284"/>
    </source>
</evidence>
<dbReference type="InterPro" id="IPR004089">
    <property type="entry name" value="MCPsignal_dom"/>
</dbReference>
<keyword evidence="11" id="KW-1185">Reference proteome</keyword>
<dbReference type="GO" id="GO:0006935">
    <property type="term" value="P:chemotaxis"/>
    <property type="evidence" value="ECO:0007669"/>
    <property type="project" value="InterPro"/>
</dbReference>
<evidence type="ECO:0000313" key="10">
    <source>
        <dbReference type="EMBL" id="MBB4968406.1"/>
    </source>
</evidence>
<keyword evidence="2 7" id="KW-1133">Transmembrane helix</keyword>
<dbReference type="PROSITE" id="PS50885">
    <property type="entry name" value="HAMP"/>
    <property type="match status" value="1"/>
</dbReference>
<dbReference type="SMART" id="SM00304">
    <property type="entry name" value="HAMP"/>
    <property type="match status" value="2"/>
</dbReference>
<dbReference type="CDD" id="cd06225">
    <property type="entry name" value="HAMP"/>
    <property type="match status" value="1"/>
</dbReference>
<protein>
    <submittedName>
        <fullName evidence="10">Methyl-accepting chemotaxis protein</fullName>
    </submittedName>
</protein>
<dbReference type="PANTHER" id="PTHR32089">
    <property type="entry name" value="METHYL-ACCEPTING CHEMOTAXIS PROTEIN MCPB"/>
    <property type="match status" value="1"/>
</dbReference>
<dbReference type="PANTHER" id="PTHR32089:SF112">
    <property type="entry name" value="LYSOZYME-LIKE PROTEIN-RELATED"/>
    <property type="match status" value="1"/>
</dbReference>
<dbReference type="Proteomes" id="UP000542674">
    <property type="component" value="Unassembled WGS sequence"/>
</dbReference>
<evidence type="ECO:0000256" key="6">
    <source>
        <dbReference type="SAM" id="MobiDB-lite"/>
    </source>
</evidence>
<dbReference type="GO" id="GO:0016020">
    <property type="term" value="C:membrane"/>
    <property type="evidence" value="ECO:0007669"/>
    <property type="project" value="InterPro"/>
</dbReference>
<evidence type="ECO:0000313" key="11">
    <source>
        <dbReference type="Proteomes" id="UP000542674"/>
    </source>
</evidence>
<dbReference type="PROSITE" id="PS50111">
    <property type="entry name" value="CHEMOTAXIS_TRANSDUC_2"/>
    <property type="match status" value="1"/>
</dbReference>
<feature type="domain" description="Methyl-accepting transducer" evidence="8">
    <location>
        <begin position="279"/>
        <end position="522"/>
    </location>
</feature>
<evidence type="ECO:0000259" key="9">
    <source>
        <dbReference type="PROSITE" id="PS50885"/>
    </source>
</evidence>
<feature type="region of interest" description="Disordered" evidence="6">
    <location>
        <begin position="297"/>
        <end position="316"/>
    </location>
</feature>
<dbReference type="Gene3D" id="1.10.287.950">
    <property type="entry name" value="Methyl-accepting chemotaxis protein"/>
    <property type="match status" value="1"/>
</dbReference>
<evidence type="ECO:0000256" key="4">
    <source>
        <dbReference type="ARBA" id="ARBA00029447"/>
    </source>
</evidence>
<dbReference type="GO" id="GO:0007165">
    <property type="term" value="P:signal transduction"/>
    <property type="evidence" value="ECO:0007669"/>
    <property type="project" value="UniProtKB-KW"/>
</dbReference>
<dbReference type="SMART" id="SM00283">
    <property type="entry name" value="MA"/>
    <property type="match status" value="1"/>
</dbReference>
<organism evidence="10 11">
    <name type="scientific">Saccharothrix violaceirubra</name>
    <dbReference type="NCBI Taxonomy" id="413306"/>
    <lineage>
        <taxon>Bacteria</taxon>
        <taxon>Bacillati</taxon>
        <taxon>Actinomycetota</taxon>
        <taxon>Actinomycetes</taxon>
        <taxon>Pseudonocardiales</taxon>
        <taxon>Pseudonocardiaceae</taxon>
        <taxon>Saccharothrix</taxon>
    </lineage>
</organism>
<dbReference type="Pfam" id="PF00015">
    <property type="entry name" value="MCPsignal"/>
    <property type="match status" value="1"/>
</dbReference>
<dbReference type="PRINTS" id="PR00260">
    <property type="entry name" value="CHEMTRNSDUCR"/>
</dbReference>
<feature type="transmembrane region" description="Helical" evidence="7">
    <location>
        <begin position="200"/>
        <end position="221"/>
    </location>
</feature>
<feature type="domain" description="HAMP" evidence="9">
    <location>
        <begin position="222"/>
        <end position="274"/>
    </location>
</feature>
<evidence type="ECO:0000256" key="2">
    <source>
        <dbReference type="ARBA" id="ARBA00022989"/>
    </source>
</evidence>
<evidence type="ECO:0000259" key="8">
    <source>
        <dbReference type="PROSITE" id="PS50111"/>
    </source>
</evidence>
<sequence length="537" mass="55366">MGKLINRWRVGRRIGVTLAVLLALTGTVAAVGLVGLRGQHQSAEEIARLSQLDNTAMQVKYRSADFNGWQTAYSFDVARGIAGAAEESASARTAFLKSAQAFQTELGALGALELTDGLRARVDQIGKDFDRFMKLDEQIVAAYRSGDPASVATANQLVAVDEIEIFNAIAAQVDQMVAEVDQAVADATANADTQSGQATLVMILLAVAALLIGGFCGIVLLRSITRPLTSLRAGLSDITEGDLTRRLDASGGDELGEVARSFNALATRMQELIGRVAQRAVDVASASAQLGGVSRQLAENADDTSGRASEASASAEEVSRMAGAMASAAEELRAAIDEITQNASRAAEVAGAAARDVVAADDTVTRLVASTSEIGEVVKLISSIAEQTNLLALNATIEAARAGESGKGFAVVAGEVKALAQQTASATEDITSRIRAIDTGSADAIAAIRQISAVVGSINDTQNVIAAAVEEQTAVTAELSRAVQETATGALRIAEGITGVAQGTETTSAAAGEARSTADDLTTASSDLNHLVSAFRY</sequence>
<evidence type="ECO:0000256" key="7">
    <source>
        <dbReference type="SAM" id="Phobius"/>
    </source>
</evidence>
<evidence type="ECO:0000256" key="1">
    <source>
        <dbReference type="ARBA" id="ARBA00022692"/>
    </source>
</evidence>
<dbReference type="RefSeq" id="WP_184673931.1">
    <property type="nucleotide sequence ID" value="NZ_BAABAI010000028.1"/>
</dbReference>
<name>A0A7W7T8B8_9PSEU</name>
<keyword evidence="3 5" id="KW-0807">Transducer</keyword>
<dbReference type="GO" id="GO:0004888">
    <property type="term" value="F:transmembrane signaling receptor activity"/>
    <property type="evidence" value="ECO:0007669"/>
    <property type="project" value="InterPro"/>
</dbReference>
<dbReference type="SUPFAM" id="SSF58104">
    <property type="entry name" value="Methyl-accepting chemotaxis protein (MCP) signaling domain"/>
    <property type="match status" value="1"/>
</dbReference>
<comment type="caution">
    <text evidence="10">The sequence shown here is derived from an EMBL/GenBank/DDBJ whole genome shotgun (WGS) entry which is preliminary data.</text>
</comment>
<keyword evidence="7" id="KW-0472">Membrane</keyword>
<keyword evidence="1 7" id="KW-0812">Transmembrane</keyword>
<gene>
    <name evidence="10" type="ORF">F4559_005765</name>
</gene>
<dbReference type="InterPro" id="IPR003660">
    <property type="entry name" value="HAMP_dom"/>
</dbReference>
<dbReference type="InterPro" id="IPR004090">
    <property type="entry name" value="Chemotax_Me-accpt_rcpt"/>
</dbReference>
<evidence type="ECO:0000256" key="3">
    <source>
        <dbReference type="ARBA" id="ARBA00023224"/>
    </source>
</evidence>
<proteinExistence type="inferred from homology"/>